<reference evidence="1 3" key="3">
    <citation type="submission" date="2018-09" db="EMBL/GenBank/DDBJ databases">
        <title>Giant CbK-like Caulobacter bacteriophages have genetically divergent genomes.</title>
        <authorList>
            <person name="Wilson K."/>
            <person name="Ely B."/>
        </authorList>
    </citation>
    <scope>NUCLEOTIDE SEQUENCE [LARGE SCALE GENOMIC DNA]</scope>
</reference>
<evidence type="ECO:0000313" key="3">
    <source>
        <dbReference type="Proteomes" id="UP000259421"/>
    </source>
</evidence>
<dbReference type="Proteomes" id="UP000259421">
    <property type="component" value="Segment"/>
</dbReference>
<evidence type="ECO:0000313" key="1">
    <source>
        <dbReference type="EMBL" id="AXQ69033.1"/>
    </source>
</evidence>
<evidence type="ECO:0000313" key="2">
    <source>
        <dbReference type="EMBL" id="AXQ69549.1"/>
    </source>
</evidence>
<proteinExistence type="predicted"/>
<keyword evidence="3" id="KW-1185">Reference proteome</keyword>
<protein>
    <submittedName>
        <fullName evidence="1">Uncharacterized protein</fullName>
    </submittedName>
</protein>
<reference evidence="1" key="2">
    <citation type="submission" date="2018-07" db="EMBL/GenBank/DDBJ databases">
        <authorList>
            <person name="Quirk P.G."/>
            <person name="Krulwich T.A."/>
        </authorList>
    </citation>
    <scope>NUCLEOTIDE SEQUENCE</scope>
</reference>
<dbReference type="EMBL" id="MH588546">
    <property type="protein sequence ID" value="AXQ69549.1"/>
    <property type="molecule type" value="Genomic_DNA"/>
</dbReference>
<dbReference type="EMBL" id="MH588546">
    <property type="protein sequence ID" value="AXQ69033.1"/>
    <property type="molecule type" value="Genomic_DNA"/>
</dbReference>
<reference evidence="3" key="1">
    <citation type="submission" date="2018-07" db="EMBL/GenBank/DDBJ databases">
        <title>Giant CbK-like Caulobacter bacteriophages have genetically divergent genomes.</title>
        <authorList>
            <person name="Wilson K.M."/>
            <person name="Ely B."/>
        </authorList>
    </citation>
    <scope>NUCLEOTIDE SEQUENCE [LARGE SCALE GENOMIC DNA]</scope>
</reference>
<organism evidence="1 3">
    <name type="scientific">Caulobacter phage CcrBL9</name>
    <dbReference type="NCBI Taxonomy" id="2283270"/>
    <lineage>
        <taxon>Viruses</taxon>
        <taxon>Duplodnaviria</taxon>
        <taxon>Heunggongvirae</taxon>
        <taxon>Uroviricota</taxon>
        <taxon>Caudoviricetes</taxon>
        <taxon>Jeanschmidtviridae</taxon>
        <taxon>Bertelyvirus</taxon>
        <taxon>Bertelyvirus BL9</taxon>
    </lineage>
</organism>
<sequence length="76" mass="8696">MTPNPTEEGKAAARQWLANSTSEWAPEPKNPYRTLARSMTARTDEERRWDAGYQHILDLEFPDDGAEQRAERAFGC</sequence>
<accession>A0A385EB64</accession>
<gene>
    <name evidence="1" type="ORF">CcrBL9_gp009</name>
    <name evidence="2" type="ORF">CcrBL9_gp525</name>
</gene>
<name>A0A385EB64_9CAUD</name>